<dbReference type="InterPro" id="IPR047057">
    <property type="entry name" value="MerR_fam"/>
</dbReference>
<reference evidence="5" key="2">
    <citation type="submission" date="2020-09" db="EMBL/GenBank/DDBJ databases">
        <authorList>
            <person name="Sun Q."/>
            <person name="Zhou Y."/>
        </authorList>
    </citation>
    <scope>NUCLEOTIDE SEQUENCE</scope>
    <source>
        <strain evidence="5">CGMCC 1.15178</strain>
    </source>
</reference>
<protein>
    <submittedName>
        <fullName evidence="5">MerR family transcriptional regulator</fullName>
    </submittedName>
</protein>
<dbReference type="PANTHER" id="PTHR30204:SF94">
    <property type="entry name" value="HEAVY METAL-DEPENDENT TRANSCRIPTIONAL REGULATOR HI_0293-RELATED"/>
    <property type="match status" value="1"/>
</dbReference>
<keyword evidence="1" id="KW-0805">Transcription regulation</keyword>
<dbReference type="RefSeq" id="WP_188995665.1">
    <property type="nucleotide sequence ID" value="NZ_BMHP01000003.1"/>
</dbReference>
<dbReference type="InterPro" id="IPR009061">
    <property type="entry name" value="DNA-bd_dom_put_sf"/>
</dbReference>
<reference evidence="5" key="1">
    <citation type="journal article" date="2014" name="Int. J. Syst. Evol. Microbiol.">
        <title>Complete genome sequence of Corynebacterium casei LMG S-19264T (=DSM 44701T), isolated from a smear-ripened cheese.</title>
        <authorList>
            <consortium name="US DOE Joint Genome Institute (JGI-PGF)"/>
            <person name="Walter F."/>
            <person name="Albersmeier A."/>
            <person name="Kalinowski J."/>
            <person name="Ruckert C."/>
        </authorList>
    </citation>
    <scope>NUCLEOTIDE SEQUENCE</scope>
    <source>
        <strain evidence="5">CGMCC 1.15178</strain>
    </source>
</reference>
<dbReference type="GO" id="GO:0003700">
    <property type="term" value="F:DNA-binding transcription factor activity"/>
    <property type="evidence" value="ECO:0007669"/>
    <property type="project" value="InterPro"/>
</dbReference>
<dbReference type="InterPro" id="IPR000551">
    <property type="entry name" value="MerR-type_HTH_dom"/>
</dbReference>
<proteinExistence type="predicted"/>
<dbReference type="PROSITE" id="PS50937">
    <property type="entry name" value="HTH_MERR_2"/>
    <property type="match status" value="1"/>
</dbReference>
<dbReference type="EMBL" id="BMHP01000003">
    <property type="protein sequence ID" value="GGD84133.1"/>
    <property type="molecule type" value="Genomic_DNA"/>
</dbReference>
<keyword evidence="3" id="KW-0804">Transcription</keyword>
<dbReference type="PRINTS" id="PR00040">
    <property type="entry name" value="HTHMERR"/>
</dbReference>
<dbReference type="PANTHER" id="PTHR30204">
    <property type="entry name" value="REDOX-CYCLING DRUG-SENSING TRANSCRIPTIONAL ACTIVATOR SOXR"/>
    <property type="match status" value="1"/>
</dbReference>
<gene>
    <name evidence="5" type="ORF">GCM10010911_47990</name>
</gene>
<keyword evidence="6" id="KW-1185">Reference proteome</keyword>
<evidence type="ECO:0000313" key="5">
    <source>
        <dbReference type="EMBL" id="GGD84133.1"/>
    </source>
</evidence>
<evidence type="ECO:0000313" key="6">
    <source>
        <dbReference type="Proteomes" id="UP000612456"/>
    </source>
</evidence>
<evidence type="ECO:0000256" key="1">
    <source>
        <dbReference type="ARBA" id="ARBA00023015"/>
    </source>
</evidence>
<evidence type="ECO:0000259" key="4">
    <source>
        <dbReference type="PROSITE" id="PS50937"/>
    </source>
</evidence>
<keyword evidence="2" id="KW-0238">DNA-binding</keyword>
<dbReference type="SMART" id="SM00422">
    <property type="entry name" value="HTH_MERR"/>
    <property type="match status" value="1"/>
</dbReference>
<comment type="caution">
    <text evidence="5">The sequence shown here is derived from an EMBL/GenBank/DDBJ whole genome shotgun (WGS) entry which is preliminary data.</text>
</comment>
<sequence>MKISELSKRTGASTRSIRHYEQKNLITAFRLENDYREFDESVVERIRTIQFYLGLGLTTDQIADVLECNDTGPEQYQFCDDVLKAYQEKSDTFARQIHSLEIVKRRLDEHIVQMTEMIEKQ</sequence>
<dbReference type="SUPFAM" id="SSF46955">
    <property type="entry name" value="Putative DNA-binding domain"/>
    <property type="match status" value="1"/>
</dbReference>
<dbReference type="Proteomes" id="UP000612456">
    <property type="component" value="Unassembled WGS sequence"/>
</dbReference>
<accession>A0A916ZBA4</accession>
<evidence type="ECO:0000256" key="2">
    <source>
        <dbReference type="ARBA" id="ARBA00023125"/>
    </source>
</evidence>
<feature type="domain" description="HTH merR-type" evidence="4">
    <location>
        <begin position="1"/>
        <end position="68"/>
    </location>
</feature>
<name>A0A916ZBA4_9BACL</name>
<dbReference type="GO" id="GO:0003677">
    <property type="term" value="F:DNA binding"/>
    <property type="evidence" value="ECO:0007669"/>
    <property type="project" value="UniProtKB-KW"/>
</dbReference>
<dbReference type="Gene3D" id="1.10.1660.10">
    <property type="match status" value="1"/>
</dbReference>
<organism evidence="5 6">
    <name type="scientific">Paenibacillus nasutitermitis</name>
    <dbReference type="NCBI Taxonomy" id="1652958"/>
    <lineage>
        <taxon>Bacteria</taxon>
        <taxon>Bacillati</taxon>
        <taxon>Bacillota</taxon>
        <taxon>Bacilli</taxon>
        <taxon>Bacillales</taxon>
        <taxon>Paenibacillaceae</taxon>
        <taxon>Paenibacillus</taxon>
    </lineage>
</organism>
<dbReference type="AlphaFoldDB" id="A0A916ZBA4"/>
<dbReference type="Pfam" id="PF13411">
    <property type="entry name" value="MerR_1"/>
    <property type="match status" value="1"/>
</dbReference>
<evidence type="ECO:0000256" key="3">
    <source>
        <dbReference type="ARBA" id="ARBA00023163"/>
    </source>
</evidence>